<organism evidence="2">
    <name type="scientific">Strongyloides stercoralis</name>
    <name type="common">Threadworm</name>
    <dbReference type="NCBI Taxonomy" id="6248"/>
    <lineage>
        <taxon>Eukaryota</taxon>
        <taxon>Metazoa</taxon>
        <taxon>Ecdysozoa</taxon>
        <taxon>Nematoda</taxon>
        <taxon>Chromadorea</taxon>
        <taxon>Rhabditida</taxon>
        <taxon>Tylenchina</taxon>
        <taxon>Panagrolaimomorpha</taxon>
        <taxon>Strongyloidoidea</taxon>
        <taxon>Strongyloididae</taxon>
        <taxon>Strongyloides</taxon>
    </lineage>
</organism>
<evidence type="ECO:0000313" key="1">
    <source>
        <dbReference type="Proteomes" id="UP000035681"/>
    </source>
</evidence>
<keyword evidence="1" id="KW-1185">Reference proteome</keyword>
<reference evidence="2" key="1">
    <citation type="submission" date="2015-08" db="UniProtKB">
        <authorList>
            <consortium name="WormBaseParasite"/>
        </authorList>
    </citation>
    <scope>IDENTIFICATION</scope>
</reference>
<evidence type="ECO:0000313" key="2">
    <source>
        <dbReference type="WBParaSite" id="SSTP_0000231400.1"/>
    </source>
</evidence>
<proteinExistence type="predicted"/>
<dbReference type="WBParaSite" id="SSTP_0000231400.1">
    <property type="protein sequence ID" value="SSTP_0000231400.1"/>
    <property type="gene ID" value="SSTP_0000231400"/>
</dbReference>
<dbReference type="Proteomes" id="UP000035681">
    <property type="component" value="Unplaced"/>
</dbReference>
<dbReference type="AlphaFoldDB" id="A0A0K0DYJ7"/>
<name>A0A0K0DYJ7_STRER</name>
<sequence length="115" mass="13585">MQKHFEKIYSTILYNNTTLESPILFRKEKNNSGRLAVEKCFLKTNNDDNITVILKNNEKKINCLLIVLDNGKKLLDQIKNRRMTISEISKIPDNYLWFKSNVIYEEITFSKKNVL</sequence>
<protein>
    <submittedName>
        <fullName evidence="2">MSP domain-containing protein</fullName>
    </submittedName>
</protein>
<dbReference type="WBParaSite" id="TCONS_00009148.p1">
    <property type="protein sequence ID" value="TCONS_00009148.p1"/>
    <property type="gene ID" value="XLOC_006991"/>
</dbReference>
<accession>A0A0K0DYJ7</accession>